<evidence type="ECO:0000256" key="1">
    <source>
        <dbReference type="SAM" id="MobiDB-lite"/>
    </source>
</evidence>
<gene>
    <name evidence="2" type="ORF">CR513_26957</name>
</gene>
<organism evidence="2 3">
    <name type="scientific">Mucuna pruriens</name>
    <name type="common">Velvet bean</name>
    <name type="synonym">Dolichos pruriens</name>
    <dbReference type="NCBI Taxonomy" id="157652"/>
    <lineage>
        <taxon>Eukaryota</taxon>
        <taxon>Viridiplantae</taxon>
        <taxon>Streptophyta</taxon>
        <taxon>Embryophyta</taxon>
        <taxon>Tracheophyta</taxon>
        <taxon>Spermatophyta</taxon>
        <taxon>Magnoliopsida</taxon>
        <taxon>eudicotyledons</taxon>
        <taxon>Gunneridae</taxon>
        <taxon>Pentapetalae</taxon>
        <taxon>rosids</taxon>
        <taxon>fabids</taxon>
        <taxon>Fabales</taxon>
        <taxon>Fabaceae</taxon>
        <taxon>Papilionoideae</taxon>
        <taxon>50 kb inversion clade</taxon>
        <taxon>NPAAA clade</taxon>
        <taxon>indigoferoid/millettioid clade</taxon>
        <taxon>Phaseoleae</taxon>
        <taxon>Mucuna</taxon>
    </lineage>
</organism>
<evidence type="ECO:0000313" key="2">
    <source>
        <dbReference type="EMBL" id="RDX91108.1"/>
    </source>
</evidence>
<sequence>MKSSQLRSDASQLDEADFVMPTLSSAVKMPTLEEPTLKADSVPRWEVNSKLEVDSKPKANSRPYADSIPGTDFTRPTSSPSLSGCRPQIRCRLPSRIGSIPASVDQLHFGRFKHCQSLVFLHAESVLRSIRMTRKRNSGSLHPFDPEIEKTLNRIKKSKNMHVGHSSDSFSSITEIDSFEIKPNFADNPLY</sequence>
<protein>
    <submittedName>
        <fullName evidence="2">Uncharacterized protein</fullName>
    </submittedName>
</protein>
<reference evidence="2" key="1">
    <citation type="submission" date="2018-05" db="EMBL/GenBank/DDBJ databases">
        <title>Draft genome of Mucuna pruriens seed.</title>
        <authorList>
            <person name="Nnadi N.E."/>
            <person name="Vos R."/>
            <person name="Hasami M.H."/>
            <person name="Devisetty U.K."/>
            <person name="Aguiy J.C."/>
        </authorList>
    </citation>
    <scope>NUCLEOTIDE SEQUENCE [LARGE SCALE GENOMIC DNA]</scope>
    <source>
        <strain evidence="2">JCA_2017</strain>
    </source>
</reference>
<accession>A0A371GKP0</accession>
<dbReference type="AlphaFoldDB" id="A0A371GKP0"/>
<name>A0A371GKP0_MUCPR</name>
<evidence type="ECO:0000313" key="3">
    <source>
        <dbReference type="Proteomes" id="UP000257109"/>
    </source>
</evidence>
<proteinExistence type="predicted"/>
<feature type="non-terminal residue" evidence="2">
    <location>
        <position position="1"/>
    </location>
</feature>
<keyword evidence="3" id="KW-1185">Reference proteome</keyword>
<comment type="caution">
    <text evidence="2">The sequence shown here is derived from an EMBL/GenBank/DDBJ whole genome shotgun (WGS) entry which is preliminary data.</text>
</comment>
<dbReference type="EMBL" id="QJKJ01005203">
    <property type="protein sequence ID" value="RDX91108.1"/>
    <property type="molecule type" value="Genomic_DNA"/>
</dbReference>
<feature type="region of interest" description="Disordered" evidence="1">
    <location>
        <begin position="30"/>
        <end position="86"/>
    </location>
</feature>
<dbReference type="Proteomes" id="UP000257109">
    <property type="component" value="Unassembled WGS sequence"/>
</dbReference>
<feature type="compositionally biased region" description="Basic and acidic residues" evidence="1">
    <location>
        <begin position="35"/>
        <end position="57"/>
    </location>
</feature>